<gene>
    <name evidence="2" type="ORF">PbJCM13498_27490</name>
</gene>
<dbReference type="Pfam" id="PF16820">
    <property type="entry name" value="PKD_3"/>
    <property type="match status" value="1"/>
</dbReference>
<dbReference type="EMBL" id="BLAX01000001">
    <property type="protein sequence ID" value="GET33886.1"/>
    <property type="molecule type" value="Genomic_DNA"/>
</dbReference>
<protein>
    <recommendedName>
        <fullName evidence="1">Bacteroidetes PKD-like domain-containing protein</fullName>
    </recommendedName>
</protein>
<organism evidence="2 3">
    <name type="scientific">Prolixibacter bellariivorans</name>
    <dbReference type="NCBI Taxonomy" id="314319"/>
    <lineage>
        <taxon>Bacteria</taxon>
        <taxon>Pseudomonadati</taxon>
        <taxon>Bacteroidota</taxon>
        <taxon>Bacteroidia</taxon>
        <taxon>Marinilabiliales</taxon>
        <taxon>Prolixibacteraceae</taxon>
        <taxon>Prolixibacter</taxon>
    </lineage>
</organism>
<reference evidence="2 3" key="1">
    <citation type="submission" date="2019-10" db="EMBL/GenBank/DDBJ databases">
        <title>Prolixibacter strains distinguished by the presence of nitrate reductase genes were adept at nitrate-dependent anaerobic corrosion of metallic iron and carbon steel.</title>
        <authorList>
            <person name="Iino T."/>
            <person name="Shono N."/>
            <person name="Ito K."/>
            <person name="Nakamura R."/>
            <person name="Sueoka K."/>
            <person name="Harayama S."/>
            <person name="Ohkuma M."/>
        </authorList>
    </citation>
    <scope>NUCLEOTIDE SEQUENCE [LARGE SCALE GENOMIC DNA]</scope>
    <source>
        <strain evidence="2 3">JCM 13498</strain>
    </source>
</reference>
<dbReference type="InterPro" id="IPR013783">
    <property type="entry name" value="Ig-like_fold"/>
</dbReference>
<evidence type="ECO:0000313" key="2">
    <source>
        <dbReference type="EMBL" id="GET33886.1"/>
    </source>
</evidence>
<dbReference type="SUPFAM" id="SSF49299">
    <property type="entry name" value="PKD domain"/>
    <property type="match status" value="1"/>
</dbReference>
<dbReference type="Gene3D" id="2.60.40.10">
    <property type="entry name" value="Immunoglobulins"/>
    <property type="match status" value="1"/>
</dbReference>
<comment type="caution">
    <text evidence="2">The sequence shown here is derived from an EMBL/GenBank/DDBJ whole genome shotgun (WGS) entry which is preliminary data.</text>
</comment>
<feature type="domain" description="Bacteroidetes PKD-like" evidence="1">
    <location>
        <begin position="2"/>
        <end position="63"/>
    </location>
</feature>
<accession>A0A5M4B1X1</accession>
<dbReference type="Proteomes" id="UP000391834">
    <property type="component" value="Unassembled WGS sequence"/>
</dbReference>
<dbReference type="AlphaFoldDB" id="A0A5M4B1X1"/>
<name>A0A5M4B1X1_9BACT</name>
<dbReference type="InterPro" id="IPR035986">
    <property type="entry name" value="PKD_dom_sf"/>
</dbReference>
<sequence>MNIPTQGYEVAAGEQLSLVAQANNADGASYSWTSDGQVVSQEQTYNFSSDVPGVYQIELKVATTQGAASTQFKVTVTSSPYITKVFDYQYGPGQHASGITTNESDNFVGEPWADGKSFVHLGGWGGYIIASFDHTVKNSDGYDFAVYAQPGASSEPGVVYVMKDTNGNGKPDDGAWLQLKGSEYDNTETIHNYEVTYYKPADGGNVTWKDNQGNTGELVPNYGTDSWWWAGYGDKTEVTFDGERLPNAYVNTSTDSSTESWALRDNLFTWGYAETYNNQDYDTKMKANRFDISNAVNADGSPANLDGIDFIKVQSSVFQIAGWLNEVSTEVSGAVDLNMLDNAN</sequence>
<evidence type="ECO:0000259" key="1">
    <source>
        <dbReference type="Pfam" id="PF16820"/>
    </source>
</evidence>
<keyword evidence="3" id="KW-1185">Reference proteome</keyword>
<proteinExistence type="predicted"/>
<dbReference type="InterPro" id="IPR041696">
    <property type="entry name" value="PKD_3"/>
</dbReference>
<evidence type="ECO:0000313" key="3">
    <source>
        <dbReference type="Proteomes" id="UP000391834"/>
    </source>
</evidence>